<evidence type="ECO:0000256" key="6">
    <source>
        <dbReference type="ARBA" id="ARBA00022833"/>
    </source>
</evidence>
<evidence type="ECO:0000256" key="7">
    <source>
        <dbReference type="ARBA" id="ARBA00022853"/>
    </source>
</evidence>
<dbReference type="PANTHER" id="PTHR13808">
    <property type="entry name" value="CBP/P300-RELATED"/>
    <property type="match status" value="1"/>
</dbReference>
<evidence type="ECO:0000256" key="11">
    <source>
        <dbReference type="ARBA" id="ARBA00048017"/>
    </source>
</evidence>
<dbReference type="GO" id="GO:0045944">
    <property type="term" value="P:positive regulation of transcription by RNA polymerase II"/>
    <property type="evidence" value="ECO:0007669"/>
    <property type="project" value="TreeGrafter"/>
</dbReference>
<dbReference type="InterPro" id="IPR013178">
    <property type="entry name" value="Histone_AcTrfase_Rtt109/CBP"/>
</dbReference>
<keyword evidence="14" id="KW-1185">Reference proteome</keyword>
<dbReference type="GO" id="GO:0008270">
    <property type="term" value="F:zinc ion binding"/>
    <property type="evidence" value="ECO:0007669"/>
    <property type="project" value="UniProtKB-KW"/>
</dbReference>
<dbReference type="InterPro" id="IPR000197">
    <property type="entry name" value="Znf_TAZ"/>
</dbReference>
<evidence type="ECO:0000256" key="3">
    <source>
        <dbReference type="ARBA" id="ARBA00022679"/>
    </source>
</evidence>
<dbReference type="EMBL" id="CM035436">
    <property type="protein sequence ID" value="KAH7287947.1"/>
    <property type="molecule type" value="Genomic_DNA"/>
</dbReference>
<evidence type="ECO:0000259" key="12">
    <source>
        <dbReference type="PROSITE" id="PS50134"/>
    </source>
</evidence>
<organism evidence="13 14">
    <name type="scientific">Ceratopteris richardii</name>
    <name type="common">Triangle waterfern</name>
    <dbReference type="NCBI Taxonomy" id="49495"/>
    <lineage>
        <taxon>Eukaryota</taxon>
        <taxon>Viridiplantae</taxon>
        <taxon>Streptophyta</taxon>
        <taxon>Embryophyta</taxon>
        <taxon>Tracheophyta</taxon>
        <taxon>Polypodiopsida</taxon>
        <taxon>Polypodiidae</taxon>
        <taxon>Polypodiales</taxon>
        <taxon>Pteridineae</taxon>
        <taxon>Pteridaceae</taxon>
        <taxon>Parkerioideae</taxon>
        <taxon>Ceratopteris</taxon>
    </lineage>
</organism>
<dbReference type="InterPro" id="IPR035898">
    <property type="entry name" value="TAZ_dom_sf"/>
</dbReference>
<keyword evidence="5" id="KW-0863">Zinc-finger</keyword>
<feature type="domain" description="TAZ-type" evidence="12">
    <location>
        <begin position="143"/>
        <end position="227"/>
    </location>
</feature>
<dbReference type="Proteomes" id="UP000825935">
    <property type="component" value="Chromosome 31"/>
</dbReference>
<sequence length="249" mass="27890">MKGAGCVCVTTREVSLGGGQQRTILVCMIRIQKPTYSVDETGRREILYQLLDASQINRIACFSSFISPSFQIHCSSEKDICLLRLRRLNLPLFLKHQLNTANMTSSYTTSSTASVKRVYACEPTMCDVCNQSLTSRHACQSSGTMECMILKFKFILDALVHSSKCRLSSCNENRLCRGMKDLFRHGSLCEQKASGGCSFCRTMWLLLGVHAKLCKQEICFVPRCREVKIHLQRKESTRDSISGSAASET</sequence>
<keyword evidence="6" id="KW-0862">Zinc</keyword>
<reference evidence="13" key="1">
    <citation type="submission" date="2021-08" db="EMBL/GenBank/DDBJ databases">
        <title>WGS assembly of Ceratopteris richardii.</title>
        <authorList>
            <person name="Marchant D.B."/>
            <person name="Chen G."/>
            <person name="Jenkins J."/>
            <person name="Shu S."/>
            <person name="Leebens-Mack J."/>
            <person name="Grimwood J."/>
            <person name="Schmutz J."/>
            <person name="Soltis P."/>
            <person name="Soltis D."/>
            <person name="Chen Z.-H."/>
        </authorList>
    </citation>
    <scope>NUCLEOTIDE SEQUENCE</scope>
    <source>
        <strain evidence="13">Whitten #5841</strain>
        <tissue evidence="13">Leaf</tissue>
    </source>
</reference>
<evidence type="ECO:0000256" key="8">
    <source>
        <dbReference type="ARBA" id="ARBA00023015"/>
    </source>
</evidence>
<evidence type="ECO:0000313" key="14">
    <source>
        <dbReference type="Proteomes" id="UP000825935"/>
    </source>
</evidence>
<name>A0A8T2QVN7_CERRI</name>
<dbReference type="GO" id="GO:0003713">
    <property type="term" value="F:transcription coactivator activity"/>
    <property type="evidence" value="ECO:0007669"/>
    <property type="project" value="TreeGrafter"/>
</dbReference>
<dbReference type="SUPFAM" id="SSF57933">
    <property type="entry name" value="TAZ domain"/>
    <property type="match status" value="1"/>
</dbReference>
<keyword evidence="7" id="KW-0156">Chromatin regulator</keyword>
<dbReference type="OrthoDB" id="899at2759"/>
<evidence type="ECO:0000256" key="4">
    <source>
        <dbReference type="ARBA" id="ARBA00022723"/>
    </source>
</evidence>
<keyword evidence="4" id="KW-0479">Metal-binding</keyword>
<dbReference type="GO" id="GO:0005634">
    <property type="term" value="C:nucleus"/>
    <property type="evidence" value="ECO:0007669"/>
    <property type="project" value="UniProtKB-SubCell"/>
</dbReference>
<dbReference type="Pfam" id="PF02135">
    <property type="entry name" value="zf-TAZ"/>
    <property type="match status" value="1"/>
</dbReference>
<dbReference type="GO" id="GO:0000123">
    <property type="term" value="C:histone acetyltransferase complex"/>
    <property type="evidence" value="ECO:0007669"/>
    <property type="project" value="TreeGrafter"/>
</dbReference>
<protein>
    <recommendedName>
        <fullName evidence="2">histone acetyltransferase</fullName>
        <ecNumber evidence="2">2.3.1.48</ecNumber>
    </recommendedName>
</protein>
<accession>A0A8T2QVN7</accession>
<dbReference type="PROSITE" id="PS50134">
    <property type="entry name" value="ZF_TAZ"/>
    <property type="match status" value="1"/>
</dbReference>
<dbReference type="GO" id="GO:0004402">
    <property type="term" value="F:histone acetyltransferase activity"/>
    <property type="evidence" value="ECO:0007669"/>
    <property type="project" value="InterPro"/>
</dbReference>
<evidence type="ECO:0000256" key="1">
    <source>
        <dbReference type="ARBA" id="ARBA00004123"/>
    </source>
</evidence>
<keyword evidence="8" id="KW-0805">Transcription regulation</keyword>
<proteinExistence type="predicted"/>
<dbReference type="EC" id="2.3.1.48" evidence="2"/>
<dbReference type="PANTHER" id="PTHR13808:SF1">
    <property type="entry name" value="HISTONE ACETYLTRANSFERASE"/>
    <property type="match status" value="1"/>
</dbReference>
<evidence type="ECO:0000256" key="10">
    <source>
        <dbReference type="ARBA" id="ARBA00023242"/>
    </source>
</evidence>
<comment type="subcellular location">
    <subcellularLocation>
        <location evidence="1">Nucleus</location>
    </subcellularLocation>
</comment>
<dbReference type="Gene3D" id="1.20.1020.10">
    <property type="entry name" value="TAZ domain"/>
    <property type="match status" value="1"/>
</dbReference>
<dbReference type="GO" id="GO:0005667">
    <property type="term" value="C:transcription regulator complex"/>
    <property type="evidence" value="ECO:0007669"/>
    <property type="project" value="TreeGrafter"/>
</dbReference>
<evidence type="ECO:0000313" key="13">
    <source>
        <dbReference type="EMBL" id="KAH7287947.1"/>
    </source>
</evidence>
<dbReference type="AlphaFoldDB" id="A0A8T2QVN7"/>
<comment type="catalytic activity">
    <reaction evidence="11">
        <text>L-lysyl-[protein] + acetyl-CoA = N(6)-acetyl-L-lysyl-[protein] + CoA + H(+)</text>
        <dbReference type="Rhea" id="RHEA:45948"/>
        <dbReference type="Rhea" id="RHEA-COMP:9752"/>
        <dbReference type="Rhea" id="RHEA-COMP:10731"/>
        <dbReference type="ChEBI" id="CHEBI:15378"/>
        <dbReference type="ChEBI" id="CHEBI:29969"/>
        <dbReference type="ChEBI" id="CHEBI:57287"/>
        <dbReference type="ChEBI" id="CHEBI:57288"/>
        <dbReference type="ChEBI" id="CHEBI:61930"/>
        <dbReference type="EC" id="2.3.1.48"/>
    </reaction>
</comment>
<dbReference type="SMART" id="SM00551">
    <property type="entry name" value="ZnF_TAZ"/>
    <property type="match status" value="1"/>
</dbReference>
<evidence type="ECO:0000256" key="5">
    <source>
        <dbReference type="ARBA" id="ARBA00022771"/>
    </source>
</evidence>
<keyword evidence="9" id="KW-0804">Transcription</keyword>
<comment type="caution">
    <text evidence="13">The sequence shown here is derived from an EMBL/GenBank/DDBJ whole genome shotgun (WGS) entry which is preliminary data.</text>
</comment>
<evidence type="ECO:0000256" key="2">
    <source>
        <dbReference type="ARBA" id="ARBA00013184"/>
    </source>
</evidence>
<dbReference type="GO" id="GO:0031490">
    <property type="term" value="F:chromatin DNA binding"/>
    <property type="evidence" value="ECO:0007669"/>
    <property type="project" value="TreeGrafter"/>
</dbReference>
<gene>
    <name evidence="13" type="ORF">KP509_31G004700</name>
</gene>
<evidence type="ECO:0000256" key="9">
    <source>
        <dbReference type="ARBA" id="ARBA00023163"/>
    </source>
</evidence>
<keyword evidence="10" id="KW-0539">Nucleus</keyword>
<keyword evidence="3" id="KW-0808">Transferase</keyword>